<dbReference type="Proteomes" id="UP000008065">
    <property type="component" value="Unassembled WGS sequence"/>
</dbReference>
<sequence length="72" mass="8536">PNIVRDVNRFVKNYIIYKVNKVPRNKILSNLYSILLSDKKWTSIVINYKKMPKNKYGFNNAPVIVDRLIKLL</sequence>
<evidence type="ECO:0000313" key="1">
    <source>
        <dbReference type="EMBL" id="EGO54646.1"/>
    </source>
</evidence>
<dbReference type="KEGG" id="nte:NEUTE1DRAFT49041"/>
<dbReference type="EMBL" id="GL891307">
    <property type="protein sequence ID" value="EGO54646.1"/>
    <property type="molecule type" value="Genomic_DNA"/>
</dbReference>
<reference evidence="2" key="1">
    <citation type="journal article" date="2011" name="Genetics">
        <title>Massive changes in genome architecture accompany the transition to self-fertility in the filamentous fungus Neurospora tetrasperma.</title>
        <authorList>
            <person name="Ellison C.E."/>
            <person name="Stajich J.E."/>
            <person name="Jacobson D.J."/>
            <person name="Natvig D.O."/>
            <person name="Lapidus A."/>
            <person name="Foster B."/>
            <person name="Aerts A."/>
            <person name="Riley R."/>
            <person name="Lindquist E.A."/>
            <person name="Grigoriev I.V."/>
            <person name="Taylor J.W."/>
        </authorList>
    </citation>
    <scope>NUCLEOTIDE SEQUENCE [LARGE SCALE GENOMIC DNA]</scope>
    <source>
        <strain evidence="2">FGSC 2508 / P0657</strain>
    </source>
</reference>
<dbReference type="OrthoDB" id="5136176at2759"/>
<dbReference type="VEuPathDB" id="FungiDB:NEUTE1DRAFT_49041"/>
<accession>F8MV21</accession>
<evidence type="ECO:0000313" key="2">
    <source>
        <dbReference type="Proteomes" id="UP000008065"/>
    </source>
</evidence>
<dbReference type="HOGENOM" id="CLU_211261_0_0_1"/>
<feature type="non-terminal residue" evidence="1">
    <location>
        <position position="1"/>
    </location>
</feature>
<proteinExistence type="predicted"/>
<dbReference type="GeneID" id="20828191"/>
<protein>
    <submittedName>
        <fullName evidence="1">Uncharacterized protein</fullName>
    </submittedName>
</protein>
<dbReference type="RefSeq" id="XP_009853843.1">
    <property type="nucleotide sequence ID" value="XM_009855541.1"/>
</dbReference>
<gene>
    <name evidence="1" type="ORF">NEUTE1DRAFT_49041</name>
</gene>
<name>F8MV21_NEUT8</name>
<keyword evidence="2" id="KW-1185">Reference proteome</keyword>
<organism evidence="1 2">
    <name type="scientific">Neurospora tetrasperma (strain FGSC 2508 / ATCC MYA-4615 / P0657)</name>
    <dbReference type="NCBI Taxonomy" id="510951"/>
    <lineage>
        <taxon>Eukaryota</taxon>
        <taxon>Fungi</taxon>
        <taxon>Dikarya</taxon>
        <taxon>Ascomycota</taxon>
        <taxon>Pezizomycotina</taxon>
        <taxon>Sordariomycetes</taxon>
        <taxon>Sordariomycetidae</taxon>
        <taxon>Sordariales</taxon>
        <taxon>Sordariaceae</taxon>
        <taxon>Neurospora</taxon>
    </lineage>
</organism>
<dbReference type="AlphaFoldDB" id="F8MV21"/>